<dbReference type="EMBL" id="QMQV01000001">
    <property type="protein sequence ID" value="RLE50750.1"/>
    <property type="molecule type" value="Genomic_DNA"/>
</dbReference>
<dbReference type="GO" id="GO:0003723">
    <property type="term" value="F:RNA binding"/>
    <property type="evidence" value="ECO:0007669"/>
    <property type="project" value="InterPro"/>
</dbReference>
<dbReference type="NCBIfam" id="TIGR03684">
    <property type="entry name" value="arCOG00985"/>
    <property type="match status" value="1"/>
</dbReference>
<dbReference type="Pfam" id="PF09183">
    <property type="entry name" value="DUF1947"/>
    <property type="match status" value="1"/>
</dbReference>
<dbReference type="NCBIfam" id="TIGR00451">
    <property type="entry name" value="unchar_dom_2"/>
    <property type="match status" value="1"/>
</dbReference>
<dbReference type="PROSITE" id="PS50890">
    <property type="entry name" value="PUA"/>
    <property type="match status" value="1"/>
</dbReference>
<dbReference type="InterPro" id="IPR036974">
    <property type="entry name" value="PUA_sf"/>
</dbReference>
<dbReference type="InterPro" id="IPR004521">
    <property type="entry name" value="Uncharacterised_CHP00451"/>
</dbReference>
<dbReference type="SMART" id="SM00359">
    <property type="entry name" value="PUA"/>
    <property type="match status" value="1"/>
</dbReference>
<proteinExistence type="predicted"/>
<evidence type="ECO:0000313" key="2">
    <source>
        <dbReference type="EMBL" id="RLE50750.1"/>
    </source>
</evidence>
<name>A0A497EVJ5_9CREN</name>
<dbReference type="InterPro" id="IPR016437">
    <property type="entry name" value="MCT-1/Tma20"/>
</dbReference>
<evidence type="ECO:0000259" key="1">
    <source>
        <dbReference type="SMART" id="SM00359"/>
    </source>
</evidence>
<feature type="domain" description="PUA" evidence="1">
    <location>
        <begin position="78"/>
        <end position="154"/>
    </location>
</feature>
<dbReference type="Pfam" id="PF01472">
    <property type="entry name" value="PUA"/>
    <property type="match status" value="1"/>
</dbReference>
<comment type="caution">
    <text evidence="2">The sequence shown here is derived from an EMBL/GenBank/DDBJ whole genome shotgun (WGS) entry which is preliminary data.</text>
</comment>
<sequence>MFKRRHPLSTKDAKQLIAKVQSLPWFTRSLSKNVKIELAELQSGEKLYLFDGSPTLVELSDGALIPTLQAKDLLSNIVKVVVDMGAVPHITNGADIMVPGIREIRGACQINDIVVIVDEKHYKEIAVARALKSSVEVMQGEKRGKAFENLHYVGDKVWKAMQHLSATT</sequence>
<dbReference type="PANTHER" id="PTHR22798">
    <property type="entry name" value="MCT-1 PROTEIN"/>
    <property type="match status" value="1"/>
</dbReference>
<dbReference type="CDD" id="cd21154">
    <property type="entry name" value="PUA_MJ1432-like"/>
    <property type="match status" value="1"/>
</dbReference>
<dbReference type="InterPro" id="IPR022430">
    <property type="entry name" value="CHP03684"/>
</dbReference>
<dbReference type="GO" id="GO:0001731">
    <property type="term" value="P:formation of translation preinitiation complex"/>
    <property type="evidence" value="ECO:0007669"/>
    <property type="project" value="TreeGrafter"/>
</dbReference>
<dbReference type="InterPro" id="IPR002478">
    <property type="entry name" value="PUA"/>
</dbReference>
<dbReference type="InterPro" id="IPR015266">
    <property type="entry name" value="DUF1947"/>
</dbReference>
<reference evidence="2 3" key="1">
    <citation type="submission" date="2018-06" db="EMBL/GenBank/DDBJ databases">
        <title>Extensive metabolic versatility and redundancy in microbially diverse, dynamic hydrothermal sediments.</title>
        <authorList>
            <person name="Dombrowski N."/>
            <person name="Teske A."/>
            <person name="Baker B.J."/>
        </authorList>
    </citation>
    <scope>NUCLEOTIDE SEQUENCE [LARGE SCALE GENOMIC DNA]</scope>
    <source>
        <strain evidence="2">B66_G16</strain>
    </source>
</reference>
<dbReference type="Gene3D" id="2.30.130.10">
    <property type="entry name" value="PUA domain"/>
    <property type="match status" value="1"/>
</dbReference>
<protein>
    <submittedName>
        <fullName evidence="2">RNA-binding protein</fullName>
    </submittedName>
</protein>
<dbReference type="PIRSF" id="PIRSF005067">
    <property type="entry name" value="Tma_RNA-bind_prd"/>
    <property type="match status" value="1"/>
</dbReference>
<dbReference type="SUPFAM" id="SSF88697">
    <property type="entry name" value="PUA domain-like"/>
    <property type="match status" value="1"/>
</dbReference>
<dbReference type="AlphaFoldDB" id="A0A497EVJ5"/>
<evidence type="ECO:0000313" key="3">
    <source>
        <dbReference type="Proteomes" id="UP000278475"/>
    </source>
</evidence>
<dbReference type="Proteomes" id="UP000278475">
    <property type="component" value="Unassembled WGS sequence"/>
</dbReference>
<gene>
    <name evidence="2" type="ORF">DRJ31_00240</name>
</gene>
<dbReference type="PANTHER" id="PTHR22798:SF0">
    <property type="entry name" value="MALIGNANT T-CELL-AMPLIFIED SEQUENCE 1"/>
    <property type="match status" value="1"/>
</dbReference>
<organism evidence="2 3">
    <name type="scientific">Thermoproteota archaeon</name>
    <dbReference type="NCBI Taxonomy" id="2056631"/>
    <lineage>
        <taxon>Archaea</taxon>
        <taxon>Thermoproteota</taxon>
    </lineage>
</organism>
<dbReference type="Gene3D" id="3.10.450.120">
    <property type="entry name" value="Pre-PUA domain, domain 1"/>
    <property type="match status" value="1"/>
</dbReference>
<dbReference type="InterPro" id="IPR015947">
    <property type="entry name" value="PUA-like_sf"/>
</dbReference>
<accession>A0A497EVJ5</accession>